<comment type="caution">
    <text evidence="1">The sequence shown here is derived from an EMBL/GenBank/DDBJ whole genome shotgun (WGS) entry which is preliminary data.</text>
</comment>
<name>A0A8S1YLT9_PAROT</name>
<dbReference type="PANTHER" id="PTHR33706">
    <property type="entry name" value="MORN VARIANT REPEAT PROTEIN"/>
    <property type="match status" value="1"/>
</dbReference>
<evidence type="ECO:0000313" key="1">
    <source>
        <dbReference type="EMBL" id="CAD8215355.1"/>
    </source>
</evidence>
<sequence length="705" mass="82316">MDSQHSNKKICFEETLVNMEAQNITVDKWDRFKQEFVKTIIQINYTKEQYIIYSQDGVILRMDQIRGGCKSSDILSNVDQIQYLFFQGQYEQNERKSGRWRATWDGEVIENVGGYYENGLKQGFWKELNKNYCRQQRLAFQKCPAEIFKIGEYSNDQKIGLWKFFYDDKQIGGGFYDGQAQKTGKWIEVSNGFNKSSQVTYHGEYKKGNKVGIWDIFFVDIYNTSKQIGGGLYDINGNDTKNGKWIELSEWVDIKSCITLNGEYKTGRKIGRWDILIYKYQQHDNREIRKIGGGLYDDKGEGTKIGRWIEIKDKYDDISQIIFTGEYHNGIKNGNWDILFSEKGFQNYEKIGGGSYKNELGKPIKIKNWVESSDNYKANSKVVYTGEYKNGQKVGRWETQIKDLFSKNNQLILGGTYKESESGSIKIGRWVELSNEFKNQQQIMYSGEYNKGKKVGRWDNWYNWSSKYQMMGGGLYDERSIKIGKWTELSEEYSNSLCIMFNGEYKDSKKVGKWQTNHWQTIPEKNKKIGGGVYDQMEGYLIKVGKWVELSDDYKENSQITYSGEYKKGKKVGKWDTWYKDERGIKNKLIGGGSYDDINSIKIGKWIELKYGLRDLGRVVCIGNYKNGSKTGEWHFQFNKQKIDGGCYDEVGEGIKIGKWTELSDIFDDNSQNIYKGEYKNGKKIGIWELFNIFKNKQLQWIDYN</sequence>
<organism evidence="1 2">
    <name type="scientific">Paramecium octaurelia</name>
    <dbReference type="NCBI Taxonomy" id="43137"/>
    <lineage>
        <taxon>Eukaryota</taxon>
        <taxon>Sar</taxon>
        <taxon>Alveolata</taxon>
        <taxon>Ciliophora</taxon>
        <taxon>Intramacronucleata</taxon>
        <taxon>Oligohymenophorea</taxon>
        <taxon>Peniculida</taxon>
        <taxon>Parameciidae</taxon>
        <taxon>Paramecium</taxon>
    </lineage>
</organism>
<proteinExistence type="predicted"/>
<dbReference type="PANTHER" id="PTHR33706:SF1">
    <property type="entry name" value="TPR REPEAT PROTEIN"/>
    <property type="match status" value="1"/>
</dbReference>
<dbReference type="Proteomes" id="UP000683925">
    <property type="component" value="Unassembled WGS sequence"/>
</dbReference>
<dbReference type="EMBL" id="CAJJDP010000236">
    <property type="protein sequence ID" value="CAD8215355.1"/>
    <property type="molecule type" value="Genomic_DNA"/>
</dbReference>
<keyword evidence="2" id="KW-1185">Reference proteome</keyword>
<dbReference type="OrthoDB" id="309341at2759"/>
<dbReference type="OMA" id="HYSCLIN"/>
<protein>
    <submittedName>
        <fullName evidence="1">Uncharacterized protein</fullName>
    </submittedName>
</protein>
<accession>A0A8S1YLT9</accession>
<evidence type="ECO:0000313" key="2">
    <source>
        <dbReference type="Proteomes" id="UP000683925"/>
    </source>
</evidence>
<dbReference type="AlphaFoldDB" id="A0A8S1YLT9"/>
<gene>
    <name evidence="1" type="ORF">POCTA_138.1.T2320013</name>
</gene>
<reference evidence="1" key="1">
    <citation type="submission" date="2021-01" db="EMBL/GenBank/DDBJ databases">
        <authorList>
            <consortium name="Genoscope - CEA"/>
            <person name="William W."/>
        </authorList>
    </citation>
    <scope>NUCLEOTIDE SEQUENCE</scope>
</reference>